<accession>A0A0C3B286</accession>
<proteinExistence type="predicted"/>
<dbReference type="AlphaFoldDB" id="A0A0C3B286"/>
<gene>
    <name evidence="1" type="ORF">M408DRAFT_273013</name>
</gene>
<protein>
    <submittedName>
        <fullName evidence="1">Uncharacterized protein</fullName>
    </submittedName>
</protein>
<evidence type="ECO:0000313" key="1">
    <source>
        <dbReference type="EMBL" id="KIM30950.1"/>
    </source>
</evidence>
<reference evidence="2" key="2">
    <citation type="submission" date="2015-01" db="EMBL/GenBank/DDBJ databases">
        <title>Evolutionary Origins and Diversification of the Mycorrhizal Mutualists.</title>
        <authorList>
            <consortium name="DOE Joint Genome Institute"/>
            <consortium name="Mycorrhizal Genomics Consortium"/>
            <person name="Kohler A."/>
            <person name="Kuo A."/>
            <person name="Nagy L.G."/>
            <person name="Floudas D."/>
            <person name="Copeland A."/>
            <person name="Barry K.W."/>
            <person name="Cichocki N."/>
            <person name="Veneault-Fourrey C."/>
            <person name="LaButti K."/>
            <person name="Lindquist E.A."/>
            <person name="Lipzen A."/>
            <person name="Lundell T."/>
            <person name="Morin E."/>
            <person name="Murat C."/>
            <person name="Riley R."/>
            <person name="Ohm R."/>
            <person name="Sun H."/>
            <person name="Tunlid A."/>
            <person name="Henrissat B."/>
            <person name="Grigoriev I.V."/>
            <person name="Hibbett D.S."/>
            <person name="Martin F."/>
        </authorList>
    </citation>
    <scope>NUCLEOTIDE SEQUENCE [LARGE SCALE GENOMIC DNA]</scope>
    <source>
        <strain evidence="2">MAFF 305830</strain>
    </source>
</reference>
<dbReference type="Proteomes" id="UP000054097">
    <property type="component" value="Unassembled WGS sequence"/>
</dbReference>
<keyword evidence="2" id="KW-1185">Reference proteome</keyword>
<dbReference type="HOGENOM" id="CLU_2414675_0_0_1"/>
<name>A0A0C3B286_SERVB</name>
<reference evidence="1 2" key="1">
    <citation type="submission" date="2014-04" db="EMBL/GenBank/DDBJ databases">
        <authorList>
            <consortium name="DOE Joint Genome Institute"/>
            <person name="Kuo A."/>
            <person name="Zuccaro A."/>
            <person name="Kohler A."/>
            <person name="Nagy L.G."/>
            <person name="Floudas D."/>
            <person name="Copeland A."/>
            <person name="Barry K.W."/>
            <person name="Cichocki N."/>
            <person name="Veneault-Fourrey C."/>
            <person name="LaButti K."/>
            <person name="Lindquist E.A."/>
            <person name="Lipzen A."/>
            <person name="Lundell T."/>
            <person name="Morin E."/>
            <person name="Murat C."/>
            <person name="Sun H."/>
            <person name="Tunlid A."/>
            <person name="Henrissat B."/>
            <person name="Grigoriev I.V."/>
            <person name="Hibbett D.S."/>
            <person name="Martin F."/>
            <person name="Nordberg H.P."/>
            <person name="Cantor M.N."/>
            <person name="Hua S.X."/>
        </authorList>
    </citation>
    <scope>NUCLEOTIDE SEQUENCE [LARGE SCALE GENOMIC DNA]</scope>
    <source>
        <strain evidence="1 2">MAFF 305830</strain>
    </source>
</reference>
<evidence type="ECO:0000313" key="2">
    <source>
        <dbReference type="Proteomes" id="UP000054097"/>
    </source>
</evidence>
<dbReference type="EMBL" id="KN824283">
    <property type="protein sequence ID" value="KIM30950.1"/>
    <property type="molecule type" value="Genomic_DNA"/>
</dbReference>
<organism evidence="1 2">
    <name type="scientific">Serendipita vermifera MAFF 305830</name>
    <dbReference type="NCBI Taxonomy" id="933852"/>
    <lineage>
        <taxon>Eukaryota</taxon>
        <taxon>Fungi</taxon>
        <taxon>Dikarya</taxon>
        <taxon>Basidiomycota</taxon>
        <taxon>Agaricomycotina</taxon>
        <taxon>Agaricomycetes</taxon>
        <taxon>Sebacinales</taxon>
        <taxon>Serendipitaceae</taxon>
        <taxon>Serendipita</taxon>
    </lineage>
</organism>
<sequence length="92" mass="10589">MAKLTQNFKRHSCQSHRVFAKIRRIDEPGWQDKIDRISRLDRPVLLPCSVVWKFSLHPCPCVTSPPSIRNIQRIGETVHLPTPAVPKDSIHT</sequence>